<sequence>MGSSCSIDKGDNAGVAKKETVESTPSTCEQHQQPQNHIHFHKICTNQSRVHGNIKVHDAMEKCAAEDGDANPLKLPLCATTTTVVPSTCDENNYSCDESPQNIVYQNEWARILRTLKEKVSIVIHIPHTKHSEDDVALSSDDDEEEEERAKEDDASSPCYAPSNTEVIAPPPPRCRGSSSFSSTSSSSSSP</sequence>
<accession>A0A0S4IVH0</accession>
<feature type="compositionally biased region" description="Polar residues" evidence="1">
    <location>
        <begin position="22"/>
        <end position="32"/>
    </location>
</feature>
<feature type="compositionally biased region" description="Low complexity" evidence="1">
    <location>
        <begin position="178"/>
        <end position="191"/>
    </location>
</feature>
<protein>
    <submittedName>
        <fullName evidence="2">Uncharacterized protein</fullName>
    </submittedName>
</protein>
<dbReference type="EMBL" id="CYKH01000693">
    <property type="protein sequence ID" value="CUG18976.1"/>
    <property type="molecule type" value="Genomic_DNA"/>
</dbReference>
<dbReference type="Proteomes" id="UP000051952">
    <property type="component" value="Unassembled WGS sequence"/>
</dbReference>
<keyword evidence="3" id="KW-1185">Reference proteome</keyword>
<feature type="region of interest" description="Disordered" evidence="1">
    <location>
        <begin position="132"/>
        <end position="191"/>
    </location>
</feature>
<dbReference type="VEuPathDB" id="TriTrypDB:BSAL_75535"/>
<reference evidence="3" key="1">
    <citation type="submission" date="2015-09" db="EMBL/GenBank/DDBJ databases">
        <authorList>
            <consortium name="Pathogen Informatics"/>
        </authorList>
    </citation>
    <scope>NUCLEOTIDE SEQUENCE [LARGE SCALE GENOMIC DNA]</scope>
    <source>
        <strain evidence="3">Lake Konstanz</strain>
    </source>
</reference>
<evidence type="ECO:0000256" key="1">
    <source>
        <dbReference type="SAM" id="MobiDB-lite"/>
    </source>
</evidence>
<feature type="region of interest" description="Disordered" evidence="1">
    <location>
        <begin position="1"/>
        <end position="32"/>
    </location>
</feature>
<organism evidence="2 3">
    <name type="scientific">Bodo saltans</name>
    <name type="common">Flagellated protozoan</name>
    <dbReference type="NCBI Taxonomy" id="75058"/>
    <lineage>
        <taxon>Eukaryota</taxon>
        <taxon>Discoba</taxon>
        <taxon>Euglenozoa</taxon>
        <taxon>Kinetoplastea</taxon>
        <taxon>Metakinetoplastina</taxon>
        <taxon>Eubodonida</taxon>
        <taxon>Bodonidae</taxon>
        <taxon>Bodo</taxon>
    </lineage>
</organism>
<name>A0A0S4IVH0_BODSA</name>
<feature type="compositionally biased region" description="Basic and acidic residues" evidence="1">
    <location>
        <begin position="8"/>
        <end position="21"/>
    </location>
</feature>
<gene>
    <name evidence="2" type="ORF">BSAL_75535</name>
</gene>
<evidence type="ECO:0000313" key="3">
    <source>
        <dbReference type="Proteomes" id="UP000051952"/>
    </source>
</evidence>
<evidence type="ECO:0000313" key="2">
    <source>
        <dbReference type="EMBL" id="CUG18976.1"/>
    </source>
</evidence>
<proteinExistence type="predicted"/>
<dbReference type="AlphaFoldDB" id="A0A0S4IVH0"/>